<evidence type="ECO:0000256" key="11">
    <source>
        <dbReference type="HAMAP-Rule" id="MF_00109"/>
    </source>
</evidence>
<keyword evidence="11" id="KW-0479">Metal-binding</keyword>
<dbReference type="InterPro" id="IPR027417">
    <property type="entry name" value="P-loop_NTPase"/>
</dbReference>
<evidence type="ECO:0000313" key="14">
    <source>
        <dbReference type="Proteomes" id="UP000661918"/>
    </source>
</evidence>
<feature type="binding site" evidence="11">
    <location>
        <position position="107"/>
    </location>
    <ligand>
        <name>substrate</name>
    </ligand>
</feature>
<evidence type="ECO:0000256" key="9">
    <source>
        <dbReference type="ARBA" id="ARBA00023141"/>
    </source>
</evidence>
<keyword evidence="6 11" id="KW-0547">Nucleotide-binding</keyword>
<comment type="similarity">
    <text evidence="2 11">Belongs to the shikimate kinase family.</text>
</comment>
<evidence type="ECO:0000256" key="10">
    <source>
        <dbReference type="ARBA" id="ARBA00048567"/>
    </source>
</evidence>
<dbReference type="Pfam" id="PF01202">
    <property type="entry name" value="SKI"/>
    <property type="match status" value="1"/>
</dbReference>
<keyword evidence="9 11" id="KW-0057">Aromatic amino acid biosynthesis</keyword>
<keyword evidence="11" id="KW-0460">Magnesium</keyword>
<feature type="binding site" evidence="11">
    <location>
        <position position="153"/>
    </location>
    <ligand>
        <name>substrate</name>
    </ligand>
</feature>
<evidence type="ECO:0000256" key="1">
    <source>
        <dbReference type="ARBA" id="ARBA00004842"/>
    </source>
</evidence>
<dbReference type="InterPro" id="IPR000623">
    <property type="entry name" value="Shikimate_kinase/TSH1"/>
</dbReference>
<feature type="binding site" evidence="11">
    <location>
        <position position="209"/>
    </location>
    <ligand>
        <name>substrate</name>
    </ligand>
</feature>
<dbReference type="NCBIfam" id="NF010554">
    <property type="entry name" value="PRK13948.1"/>
    <property type="match status" value="1"/>
</dbReference>
<keyword evidence="11" id="KW-0963">Cytoplasm</keyword>
<dbReference type="InterPro" id="IPR031322">
    <property type="entry name" value="Shikimate/glucono_kinase"/>
</dbReference>
<evidence type="ECO:0000256" key="4">
    <source>
        <dbReference type="ARBA" id="ARBA00022605"/>
    </source>
</evidence>
<evidence type="ECO:0000313" key="13">
    <source>
        <dbReference type="EMBL" id="GGM10684.1"/>
    </source>
</evidence>
<sequence>MGADPAGAAASAPAPPDTPLTGLLAERVQHALHGLLTFPPEPPEAASDRAIVTPLTGESLRLSPMFSSGLIERPVDWVALAGFMGTGKSRVGWELSRALALHFVDTDKLITRVVGKSIPEVFAQEGESYFRACEAEVVRRVSRLEHAVISLGGGTFIHEDNRRALLERGPVVVLWATPETVYQRTKHSDRPLLRVEDPLGRIRSLMDEREGVYRQGTIHVHSDGRPSEEIVEEIIERLWAWSDAYHAWTERPEAEAVSDRAAD</sequence>
<keyword evidence="5 11" id="KW-0808">Transferase</keyword>
<feature type="binding site" evidence="11">
    <location>
        <position position="89"/>
    </location>
    <ligand>
        <name>Mg(2+)</name>
        <dbReference type="ChEBI" id="CHEBI:18420"/>
    </ligand>
</feature>
<feature type="binding site" evidence="11">
    <location>
        <position position="131"/>
    </location>
    <ligand>
        <name>substrate</name>
    </ligand>
</feature>
<comment type="subunit">
    <text evidence="11">Monomer.</text>
</comment>
<dbReference type="PRINTS" id="PR01100">
    <property type="entry name" value="SHIKIMTKNASE"/>
</dbReference>
<feature type="compositionally biased region" description="Low complexity" evidence="12">
    <location>
        <begin position="1"/>
        <end position="12"/>
    </location>
</feature>
<evidence type="ECO:0000256" key="5">
    <source>
        <dbReference type="ARBA" id="ARBA00022679"/>
    </source>
</evidence>
<dbReference type="CDD" id="cd00464">
    <property type="entry name" value="SK"/>
    <property type="match status" value="1"/>
</dbReference>
<feature type="binding site" evidence="11">
    <location>
        <position position="225"/>
    </location>
    <ligand>
        <name>ATP</name>
        <dbReference type="ChEBI" id="CHEBI:30616"/>
    </ligand>
</feature>
<dbReference type="InterPro" id="IPR023000">
    <property type="entry name" value="Shikimate_kinase_CS"/>
</dbReference>
<reference evidence="14" key="1">
    <citation type="journal article" date="2019" name="Int. J. Syst. Evol. Microbiol.">
        <title>The Global Catalogue of Microorganisms (GCM) 10K type strain sequencing project: providing services to taxonomists for standard genome sequencing and annotation.</title>
        <authorList>
            <consortium name="The Broad Institute Genomics Platform"/>
            <consortium name="The Broad Institute Genome Sequencing Center for Infectious Disease"/>
            <person name="Wu L."/>
            <person name="Ma J."/>
        </authorList>
    </citation>
    <scope>NUCLEOTIDE SEQUENCE [LARGE SCALE GENOMIC DNA]</scope>
    <source>
        <strain evidence="14">JCM 15443</strain>
    </source>
</reference>
<proteinExistence type="inferred from homology"/>
<protein>
    <recommendedName>
        <fullName evidence="3 11">Shikimate kinase</fullName>
        <shortName evidence="11">SK</shortName>
        <ecNumber evidence="3 11">2.7.1.71</ecNumber>
    </recommendedName>
</protein>
<evidence type="ECO:0000256" key="2">
    <source>
        <dbReference type="ARBA" id="ARBA00006997"/>
    </source>
</evidence>
<comment type="catalytic activity">
    <reaction evidence="10 11">
        <text>shikimate + ATP = 3-phosphoshikimate + ADP + H(+)</text>
        <dbReference type="Rhea" id="RHEA:13121"/>
        <dbReference type="ChEBI" id="CHEBI:15378"/>
        <dbReference type="ChEBI" id="CHEBI:30616"/>
        <dbReference type="ChEBI" id="CHEBI:36208"/>
        <dbReference type="ChEBI" id="CHEBI:145989"/>
        <dbReference type="ChEBI" id="CHEBI:456216"/>
        <dbReference type="EC" id="2.7.1.71"/>
    </reaction>
</comment>
<comment type="caution">
    <text evidence="13">The sequence shown here is derived from an EMBL/GenBank/DDBJ whole genome shotgun (WGS) entry which is preliminary data.</text>
</comment>
<evidence type="ECO:0000256" key="12">
    <source>
        <dbReference type="SAM" id="MobiDB-lite"/>
    </source>
</evidence>
<gene>
    <name evidence="11" type="primary">aroK</name>
    <name evidence="13" type="ORF">GCM10010841_18890</name>
</gene>
<dbReference type="HAMAP" id="MF_00109">
    <property type="entry name" value="Shikimate_kinase"/>
    <property type="match status" value="1"/>
</dbReference>
<accession>A0ABQ2GT31</accession>
<keyword evidence="4 11" id="KW-0028">Amino-acid biosynthesis</keyword>
<keyword evidence="7 11" id="KW-0418">Kinase</keyword>
<keyword evidence="8 11" id="KW-0067">ATP-binding</keyword>
<comment type="cofactor">
    <cofactor evidence="11">
        <name>Mg(2+)</name>
        <dbReference type="ChEBI" id="CHEBI:18420"/>
    </cofactor>
    <text evidence="11">Binds 1 Mg(2+) ion per subunit.</text>
</comment>
<dbReference type="PROSITE" id="PS01128">
    <property type="entry name" value="SHIKIMATE_KINASE"/>
    <property type="match status" value="1"/>
</dbReference>
<dbReference type="Gene3D" id="3.40.50.300">
    <property type="entry name" value="P-loop containing nucleotide triphosphate hydrolases"/>
    <property type="match status" value="1"/>
</dbReference>
<evidence type="ECO:0000256" key="6">
    <source>
        <dbReference type="ARBA" id="ARBA00022741"/>
    </source>
</evidence>
<evidence type="ECO:0000256" key="7">
    <source>
        <dbReference type="ARBA" id="ARBA00022777"/>
    </source>
</evidence>
<evidence type="ECO:0000256" key="3">
    <source>
        <dbReference type="ARBA" id="ARBA00012154"/>
    </source>
</evidence>
<dbReference type="PANTHER" id="PTHR21087">
    <property type="entry name" value="SHIKIMATE KINASE"/>
    <property type="match status" value="1"/>
</dbReference>
<feature type="binding site" evidence="11">
    <location>
        <position position="190"/>
    </location>
    <ligand>
        <name>ATP</name>
        <dbReference type="ChEBI" id="CHEBI:30616"/>
    </ligand>
</feature>
<dbReference type="EMBL" id="BMOM01000013">
    <property type="protein sequence ID" value="GGM10684.1"/>
    <property type="molecule type" value="Genomic_DNA"/>
</dbReference>
<evidence type="ECO:0000256" key="8">
    <source>
        <dbReference type="ARBA" id="ARBA00022840"/>
    </source>
</evidence>
<comment type="subcellular location">
    <subcellularLocation>
        <location evidence="11">Cytoplasm</location>
    </subcellularLocation>
</comment>
<dbReference type="PANTHER" id="PTHR21087:SF16">
    <property type="entry name" value="SHIKIMATE KINASE 1, CHLOROPLASTIC"/>
    <property type="match status" value="1"/>
</dbReference>
<dbReference type="Proteomes" id="UP000661918">
    <property type="component" value="Unassembled WGS sequence"/>
</dbReference>
<comment type="pathway">
    <text evidence="1 11">Metabolic intermediate biosynthesis; chorismate biosynthesis; chorismate from D-erythrose 4-phosphate and phosphoenolpyruvate: step 5/7.</text>
</comment>
<name>A0ABQ2GT31_9DEIO</name>
<organism evidence="13 14">
    <name type="scientific">Deinococcus aerophilus</name>
    <dbReference type="NCBI Taxonomy" id="522488"/>
    <lineage>
        <taxon>Bacteria</taxon>
        <taxon>Thermotogati</taxon>
        <taxon>Deinococcota</taxon>
        <taxon>Deinococci</taxon>
        <taxon>Deinococcales</taxon>
        <taxon>Deinococcaceae</taxon>
        <taxon>Deinococcus</taxon>
    </lineage>
</organism>
<comment type="function">
    <text evidence="11">Catalyzes the specific phosphorylation of the 3-hydroxyl group of shikimic acid using ATP as a cosubstrate.</text>
</comment>
<keyword evidence="14" id="KW-1185">Reference proteome</keyword>
<feature type="binding site" evidence="11">
    <location>
        <begin position="85"/>
        <end position="90"/>
    </location>
    <ligand>
        <name>ATP</name>
        <dbReference type="ChEBI" id="CHEBI:30616"/>
    </ligand>
</feature>
<dbReference type="EC" id="2.7.1.71" evidence="3 11"/>
<dbReference type="SUPFAM" id="SSF52540">
    <property type="entry name" value="P-loop containing nucleoside triphosphate hydrolases"/>
    <property type="match status" value="1"/>
</dbReference>
<feature type="region of interest" description="Disordered" evidence="12">
    <location>
        <begin position="1"/>
        <end position="20"/>
    </location>
</feature>